<reference evidence="1 2" key="1">
    <citation type="submission" date="2015-08" db="EMBL/GenBank/DDBJ databases">
        <authorList>
            <person name="Babu N.S."/>
            <person name="Beckwith C.J."/>
            <person name="Beseler K.G."/>
            <person name="Brison A."/>
            <person name="Carone J.V."/>
            <person name="Caskin T.P."/>
            <person name="Diamond M."/>
            <person name="Durham M.E."/>
            <person name="Foxe J.M."/>
            <person name="Go M."/>
            <person name="Henderson B.A."/>
            <person name="Jones I.B."/>
            <person name="McGettigan J.A."/>
            <person name="Micheletti S.J."/>
            <person name="Nasrallah M.E."/>
            <person name="Ortiz D."/>
            <person name="Piller C.R."/>
            <person name="Privatt S.R."/>
            <person name="Schneider S.L."/>
            <person name="Sharp S."/>
            <person name="Smith T.C."/>
            <person name="Stanton J.D."/>
            <person name="Ullery H.E."/>
            <person name="Wilson R.J."/>
            <person name="Serrano M.G."/>
            <person name="Buck G."/>
            <person name="Lee V."/>
            <person name="Wang Y."/>
            <person name="Carvalho R."/>
            <person name="Voegtly L."/>
            <person name="Shi R."/>
            <person name="Duckworth R."/>
            <person name="Johnson A."/>
            <person name="Loviza R."/>
            <person name="Walstead R."/>
            <person name="Shah Z."/>
            <person name="Kiflezghi M."/>
            <person name="Wade K."/>
            <person name="Ball S.L."/>
            <person name="Bradley K.W."/>
            <person name="Asai D.J."/>
            <person name="Bowman C.A."/>
            <person name="Russell D.A."/>
            <person name="Pope W.H."/>
            <person name="Jacobs-Sera D."/>
            <person name="Hendrix R.W."/>
            <person name="Hatfull G.F."/>
        </authorList>
    </citation>
    <scope>NUCLEOTIDE SEQUENCE [LARGE SCALE GENOMIC DNA]</scope>
    <source>
        <strain evidence="1 2">DSM 27648</strain>
    </source>
</reference>
<organism evidence="1 2">
    <name type="scientific">Labilithrix luteola</name>
    <dbReference type="NCBI Taxonomy" id="1391654"/>
    <lineage>
        <taxon>Bacteria</taxon>
        <taxon>Pseudomonadati</taxon>
        <taxon>Myxococcota</taxon>
        <taxon>Polyangia</taxon>
        <taxon>Polyangiales</taxon>
        <taxon>Labilitrichaceae</taxon>
        <taxon>Labilithrix</taxon>
    </lineage>
</organism>
<evidence type="ECO:0000313" key="2">
    <source>
        <dbReference type="Proteomes" id="UP000064967"/>
    </source>
</evidence>
<proteinExistence type="predicted"/>
<gene>
    <name evidence="1" type="ORF">AKJ09_11027</name>
</gene>
<sequence>MKPPIIDKNEEGQFSKALAEMIHHRQHHVIHCLLEVTPKFACTLIGDGFLETSLVRIRLQS</sequence>
<dbReference type="KEGG" id="llu:AKJ09_11027"/>
<dbReference type="EMBL" id="CP012333">
    <property type="protein sequence ID" value="AKV04364.1"/>
    <property type="molecule type" value="Genomic_DNA"/>
</dbReference>
<protein>
    <submittedName>
        <fullName evidence="1">Uncharacterized protein</fullName>
    </submittedName>
</protein>
<accession>A0A0K1QF23</accession>
<keyword evidence="2" id="KW-1185">Reference proteome</keyword>
<name>A0A0K1QF23_9BACT</name>
<dbReference type="Proteomes" id="UP000064967">
    <property type="component" value="Chromosome"/>
</dbReference>
<dbReference type="AlphaFoldDB" id="A0A0K1QF23"/>
<evidence type="ECO:0000313" key="1">
    <source>
        <dbReference type="EMBL" id="AKV04364.1"/>
    </source>
</evidence>